<organism evidence="2 3">
    <name type="scientific">Sorangium cellulosum</name>
    <name type="common">Polyangium cellulosum</name>
    <dbReference type="NCBI Taxonomy" id="56"/>
    <lineage>
        <taxon>Bacteria</taxon>
        <taxon>Pseudomonadati</taxon>
        <taxon>Myxococcota</taxon>
        <taxon>Polyangia</taxon>
        <taxon>Polyangiales</taxon>
        <taxon>Polyangiaceae</taxon>
        <taxon>Sorangium</taxon>
    </lineage>
</organism>
<proteinExistence type="predicted"/>
<sequence length="154" mass="16480">MPPAGPAAPPPLATVERVFRRWNLDARRVNEWRAIVEGGARSENRAVAPAAAAAAFAPGPPPAPPTEVVPGDPTQLNPAAGSPALMVGTEALVDQLGWLPLFRAWSRVATDPEQDADSELPAPYSPRLRASDGRWVQPTNRQLNVAVRYLLDLP</sequence>
<protein>
    <submittedName>
        <fullName evidence="2">Uncharacterized protein</fullName>
    </submittedName>
</protein>
<evidence type="ECO:0000256" key="1">
    <source>
        <dbReference type="SAM" id="MobiDB-lite"/>
    </source>
</evidence>
<name>A0A150TWV8_SORCE</name>
<feature type="compositionally biased region" description="Pro residues" evidence="1">
    <location>
        <begin position="58"/>
        <end position="67"/>
    </location>
</feature>
<dbReference type="Proteomes" id="UP000075502">
    <property type="component" value="Unassembled WGS sequence"/>
</dbReference>
<dbReference type="AlphaFoldDB" id="A0A150TWV8"/>
<comment type="caution">
    <text evidence="2">The sequence shown here is derived from an EMBL/GenBank/DDBJ whole genome shotgun (WGS) entry which is preliminary data.</text>
</comment>
<reference evidence="2 3" key="1">
    <citation type="submission" date="2014-02" db="EMBL/GenBank/DDBJ databases">
        <title>The small core and large imbalanced accessory genome model reveals a collaborative survival strategy of Sorangium cellulosum strains in nature.</title>
        <authorList>
            <person name="Han K."/>
            <person name="Peng R."/>
            <person name="Blom J."/>
            <person name="Li Y.-Z."/>
        </authorList>
    </citation>
    <scope>NUCLEOTIDE SEQUENCE [LARGE SCALE GENOMIC DNA]</scope>
    <source>
        <strain evidence="2 3">So0007-03</strain>
    </source>
</reference>
<accession>A0A150TWV8</accession>
<gene>
    <name evidence="2" type="ORF">BE21_19220</name>
</gene>
<evidence type="ECO:0000313" key="2">
    <source>
        <dbReference type="EMBL" id="KYG09201.1"/>
    </source>
</evidence>
<evidence type="ECO:0000313" key="3">
    <source>
        <dbReference type="Proteomes" id="UP000075502"/>
    </source>
</evidence>
<dbReference type="EMBL" id="JEME01000750">
    <property type="protein sequence ID" value="KYG09201.1"/>
    <property type="molecule type" value="Genomic_DNA"/>
</dbReference>
<feature type="region of interest" description="Disordered" evidence="1">
    <location>
        <begin position="56"/>
        <end position="82"/>
    </location>
</feature>